<keyword evidence="3" id="KW-1185">Reference proteome</keyword>
<protein>
    <submittedName>
        <fullName evidence="2">Uncharacterized protein</fullName>
    </submittedName>
</protein>
<organism evidence="2 3">
    <name type="scientific">Parelaphostrongylus tenuis</name>
    <name type="common">Meningeal worm</name>
    <dbReference type="NCBI Taxonomy" id="148309"/>
    <lineage>
        <taxon>Eukaryota</taxon>
        <taxon>Metazoa</taxon>
        <taxon>Ecdysozoa</taxon>
        <taxon>Nematoda</taxon>
        <taxon>Chromadorea</taxon>
        <taxon>Rhabditida</taxon>
        <taxon>Rhabditina</taxon>
        <taxon>Rhabditomorpha</taxon>
        <taxon>Strongyloidea</taxon>
        <taxon>Metastrongylidae</taxon>
        <taxon>Parelaphostrongylus</taxon>
    </lineage>
</organism>
<feature type="region of interest" description="Disordered" evidence="1">
    <location>
        <begin position="1"/>
        <end position="33"/>
    </location>
</feature>
<dbReference type="Proteomes" id="UP001196413">
    <property type="component" value="Unassembled WGS sequence"/>
</dbReference>
<name>A0AAD5RBD3_PARTN</name>
<evidence type="ECO:0000313" key="2">
    <source>
        <dbReference type="EMBL" id="KAJ1373232.1"/>
    </source>
</evidence>
<accession>A0AAD5RBD3</accession>
<proteinExistence type="predicted"/>
<comment type="caution">
    <text evidence="2">The sequence shown here is derived from an EMBL/GenBank/DDBJ whole genome shotgun (WGS) entry which is preliminary data.</text>
</comment>
<evidence type="ECO:0000313" key="3">
    <source>
        <dbReference type="Proteomes" id="UP001196413"/>
    </source>
</evidence>
<dbReference type="EMBL" id="JAHQIW010007239">
    <property type="protein sequence ID" value="KAJ1373232.1"/>
    <property type="molecule type" value="Genomic_DNA"/>
</dbReference>
<reference evidence="2" key="1">
    <citation type="submission" date="2021-06" db="EMBL/GenBank/DDBJ databases">
        <title>Parelaphostrongylus tenuis whole genome reference sequence.</title>
        <authorList>
            <person name="Garwood T.J."/>
            <person name="Larsen P.A."/>
            <person name="Fountain-Jones N.M."/>
            <person name="Garbe J.R."/>
            <person name="Macchietto M.G."/>
            <person name="Kania S.A."/>
            <person name="Gerhold R.W."/>
            <person name="Richards J.E."/>
            <person name="Wolf T.M."/>
        </authorList>
    </citation>
    <scope>NUCLEOTIDE SEQUENCE</scope>
    <source>
        <strain evidence="2">MNPRO001-30</strain>
        <tissue evidence="2">Meninges</tissue>
    </source>
</reference>
<dbReference type="AlphaFoldDB" id="A0AAD5RBD3"/>
<sequence length="108" mass="12118">MKESFGGAEGDSKVNNDKAQQKTEYSSRTRGSRRRISPIICVLTDPENIYQKSTKEEQLEMDPASQMDMVSFKMFAIIQKDNFGGKLLASTQHVHQTIGKIPSVILPK</sequence>
<feature type="compositionally biased region" description="Basic and acidic residues" evidence="1">
    <location>
        <begin position="10"/>
        <end position="27"/>
    </location>
</feature>
<evidence type="ECO:0000256" key="1">
    <source>
        <dbReference type="SAM" id="MobiDB-lite"/>
    </source>
</evidence>
<gene>
    <name evidence="2" type="ORF">KIN20_035592</name>
</gene>